<dbReference type="OMA" id="FCRERES"/>
<dbReference type="PANTHER" id="PTHR43215">
    <property type="entry name" value="RADIAL SPOKE HEAD 1 HOMOLOG"/>
    <property type="match status" value="1"/>
</dbReference>
<organism evidence="2 3">
    <name type="scientific">Paramecium primaurelia</name>
    <dbReference type="NCBI Taxonomy" id="5886"/>
    <lineage>
        <taxon>Eukaryota</taxon>
        <taxon>Sar</taxon>
        <taxon>Alveolata</taxon>
        <taxon>Ciliophora</taxon>
        <taxon>Intramacronucleata</taxon>
        <taxon>Oligohymenophorea</taxon>
        <taxon>Peniculida</taxon>
        <taxon>Parameciidae</taxon>
        <taxon>Paramecium</taxon>
    </lineage>
</organism>
<reference evidence="2" key="1">
    <citation type="submission" date="2021-01" db="EMBL/GenBank/DDBJ databases">
        <authorList>
            <consortium name="Genoscope - CEA"/>
            <person name="William W."/>
        </authorList>
    </citation>
    <scope>NUCLEOTIDE SEQUENCE</scope>
</reference>
<evidence type="ECO:0000313" key="3">
    <source>
        <dbReference type="Proteomes" id="UP000688137"/>
    </source>
</evidence>
<keyword evidence="1" id="KW-0677">Repeat</keyword>
<comment type="caution">
    <text evidence="2">The sequence shown here is derived from an EMBL/GenBank/DDBJ whole genome shotgun (WGS) entry which is preliminary data.</text>
</comment>
<proteinExistence type="predicted"/>
<dbReference type="AlphaFoldDB" id="A0A8S1KIK4"/>
<evidence type="ECO:0000313" key="2">
    <source>
        <dbReference type="EMBL" id="CAD8055300.1"/>
    </source>
</evidence>
<dbReference type="SMART" id="SM00698">
    <property type="entry name" value="MORN"/>
    <property type="match status" value="5"/>
</dbReference>
<evidence type="ECO:0000256" key="1">
    <source>
        <dbReference type="ARBA" id="ARBA00022737"/>
    </source>
</evidence>
<protein>
    <submittedName>
        <fullName evidence="2">Uncharacterized protein</fullName>
    </submittedName>
</protein>
<dbReference type="EMBL" id="CAJJDM010000021">
    <property type="protein sequence ID" value="CAD8055300.1"/>
    <property type="molecule type" value="Genomic_DNA"/>
</dbReference>
<dbReference type="Proteomes" id="UP000688137">
    <property type="component" value="Unassembled WGS sequence"/>
</dbReference>
<dbReference type="InterPro" id="IPR003409">
    <property type="entry name" value="MORN"/>
</dbReference>
<sequence>MGTSQSTMMLGQPLKQTKVGTHYPGGILERKIQLTDEQVSTLTNFIRLKEKNMREPIFLKIHAVQKDDSGIFCNSNNTIKIYTEFSEIDLSNEIRRRRIASQHFTNQELVYNLKQLIEAMAIYQNYNIHYNLSSNTLLFDTIIKIMDPYIFDLKSPQLPHYKDQTGSVFSSWPIGIILLEMITLNLMTNLVNIDGTLNTYLFTNLLDQINEPYLKQCLLYIFGGIQRPDYIQLRDELNGQIIRLIPAFQIQPENMQHPTNFSIQEQSKYYEAISQQQQQQQQQIIKTQSSQPLPLIPLTQSNLIINSNTISQKKENITPISTTRSNNQSVLQEKIEQIRATYFNHKHQQQTSQMYLYRKSPEKQSETSSTGSEDLKSFSNGLQIDLQSDPFCRERESDVNTLSKQFNFQNEEYICETYLDGSIYEGFKKNQKKNGQGSLYYSDGGFYIGQWQNDVMNGYGSLYYPSGKLAYQGCWVNGKFQGKGMLFNENPKDCQDINFEDFTSISDCWISYSGDFVLDKKQGKGVLIFTNGDRFEGQFKDNMINGPGTFKSGNKVISSIWSKNMIM</sequence>
<accession>A0A8S1KIK4</accession>
<keyword evidence="3" id="KW-1185">Reference proteome</keyword>
<name>A0A8S1KIK4_PARPR</name>
<dbReference type="PANTHER" id="PTHR43215:SF14">
    <property type="entry name" value="RADIAL SPOKE HEAD 1 HOMOLOG"/>
    <property type="match status" value="1"/>
</dbReference>
<dbReference type="Pfam" id="PF02493">
    <property type="entry name" value="MORN"/>
    <property type="match status" value="5"/>
</dbReference>
<gene>
    <name evidence="2" type="ORF">PPRIM_AZ9-3.1.T0230109</name>
</gene>